<dbReference type="RefSeq" id="XP_025531583.1">
    <property type="nucleotide sequence ID" value="XM_025671232.1"/>
</dbReference>
<dbReference type="AlphaFoldDB" id="A0A8T8XEB2"/>
<evidence type="ECO:0000256" key="1">
    <source>
        <dbReference type="SAM" id="SignalP"/>
    </source>
</evidence>
<evidence type="ECO:0000313" key="3">
    <source>
        <dbReference type="Proteomes" id="UP000249497"/>
    </source>
</evidence>
<feature type="chain" id="PRO_5035877336" evidence="1">
    <location>
        <begin position="18"/>
        <end position="127"/>
    </location>
</feature>
<keyword evidence="1" id="KW-0732">Signal</keyword>
<dbReference type="OrthoDB" id="3223416at2759"/>
<dbReference type="EMBL" id="KZ824774">
    <property type="protein sequence ID" value="RAH85689.1"/>
    <property type="molecule type" value="Genomic_DNA"/>
</dbReference>
<dbReference type="GeneID" id="37174924"/>
<dbReference type="Proteomes" id="UP000249497">
    <property type="component" value="Unassembled WGS sequence"/>
</dbReference>
<keyword evidence="3" id="KW-1185">Reference proteome</keyword>
<accession>A0A8T8XEB2</accession>
<gene>
    <name evidence="2" type="ORF">BO86DRAFT_385985</name>
</gene>
<reference evidence="2 3" key="1">
    <citation type="submission" date="2018-02" db="EMBL/GenBank/DDBJ databases">
        <title>The genomes of Aspergillus section Nigri reveals drivers in fungal speciation.</title>
        <authorList>
            <consortium name="DOE Joint Genome Institute"/>
            <person name="Vesth T.C."/>
            <person name="Nybo J."/>
            <person name="Theobald S."/>
            <person name="Brandl J."/>
            <person name="Frisvad J.C."/>
            <person name="Nielsen K.F."/>
            <person name="Lyhne E.K."/>
            <person name="Kogle M.E."/>
            <person name="Kuo A."/>
            <person name="Riley R."/>
            <person name="Clum A."/>
            <person name="Nolan M."/>
            <person name="Lipzen A."/>
            <person name="Salamov A."/>
            <person name="Henrissat B."/>
            <person name="Wiebenga A."/>
            <person name="De vries R.P."/>
            <person name="Grigoriev I.V."/>
            <person name="Mortensen U.H."/>
            <person name="Andersen M.R."/>
            <person name="Baker S.E."/>
        </authorList>
    </citation>
    <scope>NUCLEOTIDE SEQUENCE [LARGE SCALE GENOMIC DNA]</scope>
    <source>
        <strain evidence="2 3">CBS 114.51</strain>
    </source>
</reference>
<feature type="signal peptide" evidence="1">
    <location>
        <begin position="1"/>
        <end position="17"/>
    </location>
</feature>
<evidence type="ECO:0000313" key="2">
    <source>
        <dbReference type="EMBL" id="RAH85689.1"/>
    </source>
</evidence>
<proteinExistence type="predicted"/>
<protein>
    <submittedName>
        <fullName evidence="2">Uncharacterized protein</fullName>
    </submittedName>
</protein>
<sequence>MGVFTTITINLISSILALSTTALASAAAATTTTTTNTTTTTDTTFPSTLNITTLTAHNNHSVLECWALQPGYSLTSEAGVSGNAVLNLGRITGNATNILIPAHYDGGQHNAPALQYVVSPLTHQHRP</sequence>
<organism evidence="2 3">
    <name type="scientific">Aspergillus japonicus CBS 114.51</name>
    <dbReference type="NCBI Taxonomy" id="1448312"/>
    <lineage>
        <taxon>Eukaryota</taxon>
        <taxon>Fungi</taxon>
        <taxon>Dikarya</taxon>
        <taxon>Ascomycota</taxon>
        <taxon>Pezizomycotina</taxon>
        <taxon>Eurotiomycetes</taxon>
        <taxon>Eurotiomycetidae</taxon>
        <taxon>Eurotiales</taxon>
        <taxon>Aspergillaceae</taxon>
        <taxon>Aspergillus</taxon>
        <taxon>Aspergillus subgen. Circumdati</taxon>
    </lineage>
</organism>
<name>A0A8T8XEB2_ASPJA</name>